<sequence>MGELTGTHTAHLCIDMQRMFAEPTEWHAPWLLCILPAIEAIVDRLPARTIFTRFIPPASAEEAVGAWRDYYRKWASMTRSRLPPELLELVPSLARYVPPARVVDKPVYSPWFNADLVGALRGAEIDTIIVSGGETDICVTAAVLGAIDHGFRVVLPTDAVFGSADETHDAMLRVFESRFGLQLVTCTTQDLLDELRYAS</sequence>
<accession>A0ABX7BSE1</accession>
<evidence type="ECO:0000313" key="3">
    <source>
        <dbReference type="EMBL" id="QQR34833.1"/>
    </source>
</evidence>
<dbReference type="RefSeq" id="WP_201653271.1">
    <property type="nucleotide sequence ID" value="NZ_CP068047.1"/>
</dbReference>
<dbReference type="InterPro" id="IPR050272">
    <property type="entry name" value="Isochorismatase-like_hydrls"/>
</dbReference>
<dbReference type="Proteomes" id="UP000595460">
    <property type="component" value="Chromosome"/>
</dbReference>
<dbReference type="GO" id="GO:0016787">
    <property type="term" value="F:hydrolase activity"/>
    <property type="evidence" value="ECO:0007669"/>
    <property type="project" value="UniProtKB-KW"/>
</dbReference>
<gene>
    <name evidence="3" type="ORF">JI749_10600</name>
</gene>
<dbReference type="PANTHER" id="PTHR43540">
    <property type="entry name" value="PEROXYUREIDOACRYLATE/UREIDOACRYLATE AMIDOHYDROLASE-RELATED"/>
    <property type="match status" value="1"/>
</dbReference>
<protein>
    <submittedName>
        <fullName evidence="3">Cysteine hydrolase</fullName>
    </submittedName>
</protein>
<dbReference type="EMBL" id="CP068047">
    <property type="protein sequence ID" value="QQR34833.1"/>
    <property type="molecule type" value="Genomic_DNA"/>
</dbReference>
<proteinExistence type="predicted"/>
<reference evidence="3 4" key="1">
    <citation type="submission" date="2021-01" db="EMBL/GenBank/DDBJ databases">
        <title>Genome seq and assembly of Devosia sp. G19.</title>
        <authorList>
            <person name="Chhetri G."/>
        </authorList>
    </citation>
    <scope>NUCLEOTIDE SEQUENCE [LARGE SCALE GENOMIC DNA]</scope>
    <source>
        <strain evidence="3 4">G19</strain>
    </source>
</reference>
<dbReference type="Pfam" id="PF00857">
    <property type="entry name" value="Isochorismatase"/>
    <property type="match status" value="1"/>
</dbReference>
<keyword evidence="4" id="KW-1185">Reference proteome</keyword>
<dbReference type="InterPro" id="IPR036380">
    <property type="entry name" value="Isochorismatase-like_sf"/>
</dbReference>
<dbReference type="InterPro" id="IPR000868">
    <property type="entry name" value="Isochorismatase-like_dom"/>
</dbReference>
<organism evidence="3 4">
    <name type="scientific">Devosia oryziradicis</name>
    <dbReference type="NCBI Taxonomy" id="2801335"/>
    <lineage>
        <taxon>Bacteria</taxon>
        <taxon>Pseudomonadati</taxon>
        <taxon>Pseudomonadota</taxon>
        <taxon>Alphaproteobacteria</taxon>
        <taxon>Hyphomicrobiales</taxon>
        <taxon>Devosiaceae</taxon>
        <taxon>Devosia</taxon>
    </lineage>
</organism>
<feature type="domain" description="Isochorismatase-like" evidence="2">
    <location>
        <begin position="9"/>
        <end position="180"/>
    </location>
</feature>
<keyword evidence="1 3" id="KW-0378">Hydrolase</keyword>
<dbReference type="PANTHER" id="PTHR43540:SF6">
    <property type="entry name" value="ISOCHORISMATASE-LIKE DOMAIN-CONTAINING PROTEIN"/>
    <property type="match status" value="1"/>
</dbReference>
<evidence type="ECO:0000256" key="1">
    <source>
        <dbReference type="ARBA" id="ARBA00022801"/>
    </source>
</evidence>
<dbReference type="SUPFAM" id="SSF52499">
    <property type="entry name" value="Isochorismatase-like hydrolases"/>
    <property type="match status" value="1"/>
</dbReference>
<name>A0ABX7BSE1_9HYPH</name>
<evidence type="ECO:0000259" key="2">
    <source>
        <dbReference type="Pfam" id="PF00857"/>
    </source>
</evidence>
<evidence type="ECO:0000313" key="4">
    <source>
        <dbReference type="Proteomes" id="UP000595460"/>
    </source>
</evidence>
<dbReference type="Gene3D" id="3.40.50.850">
    <property type="entry name" value="Isochorismatase-like"/>
    <property type="match status" value="1"/>
</dbReference>
<dbReference type="CDD" id="cd00431">
    <property type="entry name" value="cysteine_hydrolases"/>
    <property type="match status" value="1"/>
</dbReference>